<evidence type="ECO:0008006" key="3">
    <source>
        <dbReference type="Google" id="ProtNLM"/>
    </source>
</evidence>
<reference evidence="1" key="1">
    <citation type="submission" date="2023-03" db="EMBL/GenBank/DDBJ databases">
        <title>Massive genome expansion in bonnet fungi (Mycena s.s.) driven by repeated elements and novel gene families across ecological guilds.</title>
        <authorList>
            <consortium name="Lawrence Berkeley National Laboratory"/>
            <person name="Harder C.B."/>
            <person name="Miyauchi S."/>
            <person name="Viragh M."/>
            <person name="Kuo A."/>
            <person name="Thoen E."/>
            <person name="Andreopoulos B."/>
            <person name="Lu D."/>
            <person name="Skrede I."/>
            <person name="Drula E."/>
            <person name="Henrissat B."/>
            <person name="Morin E."/>
            <person name="Kohler A."/>
            <person name="Barry K."/>
            <person name="LaButti K."/>
            <person name="Morin E."/>
            <person name="Salamov A."/>
            <person name="Lipzen A."/>
            <person name="Mereny Z."/>
            <person name="Hegedus B."/>
            <person name="Baldrian P."/>
            <person name="Stursova M."/>
            <person name="Weitz H."/>
            <person name="Taylor A."/>
            <person name="Grigoriev I.V."/>
            <person name="Nagy L.G."/>
            <person name="Martin F."/>
            <person name="Kauserud H."/>
        </authorList>
    </citation>
    <scope>NUCLEOTIDE SEQUENCE</scope>
    <source>
        <strain evidence="1">9284</strain>
    </source>
</reference>
<sequence>MDDSWPLKLFYDPSFHYSQSNPITLVTLKSLLADRALTVKRPRAQPPSLIFSLPAEMLAEVFMQVTAEDQSPEDLRAPMRGHFMLAQVCGLWRAVALHTPALWCCVILHLGTRKSGFGGITRLARACFERSCELPLALVITTSVENASNIPNLCMDLVLPVRHRVRHLELRLPAVFTESLFKLPRNSLKALKSITVYAATVSSMESGVWFRSMSALEGAPLLDRVKLGCTHPLLQSVGDTMARQMVAVRLDPYVAGLPWTQLTELDLDYLELRSDDALYALEMCTALERCTIEVRVMPPLQPTIAFTLFPPQPTDPPPPPPKPKPPVTVPALRVLALMLAGHDSAPTDFFDRLILPALTDLSIAYRGDARPLPCETLLELQKRSAPMSLERLRVVNRKGDSLLPFLESNPQLVDVQLVLCAQRLAPVARALTCKADGEEPVLLPALRSLVLLDQWAEESSPTAWTGATKALLEMARSRWKLRDGVQRLKELQFGSFIAVSAKRAERFEVLREKGMDLRIMNSEARLRTGTSMGWAMPDHRW</sequence>
<evidence type="ECO:0000313" key="2">
    <source>
        <dbReference type="Proteomes" id="UP001221142"/>
    </source>
</evidence>
<dbReference type="Proteomes" id="UP001221142">
    <property type="component" value="Unassembled WGS sequence"/>
</dbReference>
<organism evidence="1 2">
    <name type="scientific">Roridomyces roridus</name>
    <dbReference type="NCBI Taxonomy" id="1738132"/>
    <lineage>
        <taxon>Eukaryota</taxon>
        <taxon>Fungi</taxon>
        <taxon>Dikarya</taxon>
        <taxon>Basidiomycota</taxon>
        <taxon>Agaricomycotina</taxon>
        <taxon>Agaricomycetes</taxon>
        <taxon>Agaricomycetidae</taxon>
        <taxon>Agaricales</taxon>
        <taxon>Marasmiineae</taxon>
        <taxon>Mycenaceae</taxon>
        <taxon>Roridomyces</taxon>
    </lineage>
</organism>
<name>A0AAD7FSH6_9AGAR</name>
<comment type="caution">
    <text evidence="1">The sequence shown here is derived from an EMBL/GenBank/DDBJ whole genome shotgun (WGS) entry which is preliminary data.</text>
</comment>
<keyword evidence="2" id="KW-1185">Reference proteome</keyword>
<proteinExistence type="predicted"/>
<accession>A0AAD7FSH6</accession>
<evidence type="ECO:0000313" key="1">
    <source>
        <dbReference type="EMBL" id="KAJ7635017.1"/>
    </source>
</evidence>
<dbReference type="AlphaFoldDB" id="A0AAD7FSH6"/>
<protein>
    <recommendedName>
        <fullName evidence="3">F-box domain-containing protein</fullName>
    </recommendedName>
</protein>
<dbReference type="EMBL" id="JARKIF010000007">
    <property type="protein sequence ID" value="KAJ7635017.1"/>
    <property type="molecule type" value="Genomic_DNA"/>
</dbReference>
<gene>
    <name evidence="1" type="ORF">FB45DRAFT_1056964</name>
</gene>